<feature type="region of interest" description="Disordered" evidence="3">
    <location>
        <begin position="226"/>
        <end position="282"/>
    </location>
</feature>
<dbReference type="NCBIfam" id="TIGR02772">
    <property type="entry name" value="Ku_bact"/>
    <property type="match status" value="1"/>
</dbReference>
<dbReference type="SMART" id="SM00559">
    <property type="entry name" value="Ku78"/>
    <property type="match status" value="1"/>
</dbReference>
<feature type="compositionally biased region" description="Basic and acidic residues" evidence="3">
    <location>
        <begin position="236"/>
        <end position="245"/>
    </location>
</feature>
<protein>
    <recommendedName>
        <fullName evidence="2">Non-homologous end joining protein Ku</fullName>
    </recommendedName>
</protein>
<dbReference type="CDD" id="cd00789">
    <property type="entry name" value="KU_like"/>
    <property type="match status" value="1"/>
</dbReference>
<dbReference type="GO" id="GO:0003690">
    <property type="term" value="F:double-stranded DNA binding"/>
    <property type="evidence" value="ECO:0007669"/>
    <property type="project" value="UniProtKB-UniRule"/>
</dbReference>
<keyword evidence="1 2" id="KW-0238">DNA-binding</keyword>
<dbReference type="PANTHER" id="PTHR41251">
    <property type="entry name" value="NON-HOMOLOGOUS END JOINING PROTEIN KU"/>
    <property type="match status" value="1"/>
</dbReference>
<dbReference type="GO" id="GO:0006303">
    <property type="term" value="P:double-strand break repair via nonhomologous end joining"/>
    <property type="evidence" value="ECO:0007669"/>
    <property type="project" value="UniProtKB-UniRule"/>
</dbReference>
<dbReference type="PANTHER" id="PTHR41251:SF1">
    <property type="entry name" value="NON-HOMOLOGOUS END JOINING PROTEIN KU"/>
    <property type="match status" value="1"/>
</dbReference>
<comment type="function">
    <text evidence="2">With LigD forms a non-homologous end joining (NHEJ) DNA repair enzyme, which repairs dsDNA breaks with reduced fidelity. Binds linear dsDNA with 5'- and 3'- overhangs but not closed circular dsDNA nor ssDNA. Recruits and stimulates the ligase activity of LigD.</text>
</comment>
<dbReference type="PIRSF" id="PIRSF006493">
    <property type="entry name" value="Prok_Ku"/>
    <property type="match status" value="1"/>
</dbReference>
<dbReference type="Proteomes" id="UP000229498">
    <property type="component" value="Unassembled WGS sequence"/>
</dbReference>
<accession>A0A2M9G347</accession>
<evidence type="ECO:0000313" key="6">
    <source>
        <dbReference type="Proteomes" id="UP000229498"/>
    </source>
</evidence>
<dbReference type="Pfam" id="PF02735">
    <property type="entry name" value="Ku"/>
    <property type="match status" value="1"/>
</dbReference>
<keyword evidence="2" id="KW-0227">DNA damage</keyword>
<keyword evidence="2" id="KW-0234">DNA repair</keyword>
<dbReference type="InterPro" id="IPR016194">
    <property type="entry name" value="SPOC-like_C_dom_sf"/>
</dbReference>
<dbReference type="InterPro" id="IPR009187">
    <property type="entry name" value="Prok_Ku"/>
</dbReference>
<dbReference type="EMBL" id="PHIG01000031">
    <property type="protein sequence ID" value="PJK30142.1"/>
    <property type="molecule type" value="Genomic_DNA"/>
</dbReference>
<keyword evidence="2" id="KW-0233">DNA recombination</keyword>
<dbReference type="OrthoDB" id="9780854at2"/>
<evidence type="ECO:0000256" key="3">
    <source>
        <dbReference type="SAM" id="MobiDB-lite"/>
    </source>
</evidence>
<gene>
    <name evidence="2" type="primary">ku</name>
    <name evidence="5" type="ORF">CVT23_09110</name>
</gene>
<dbReference type="InterPro" id="IPR006164">
    <property type="entry name" value="DNA_bd_Ku70/Ku80"/>
</dbReference>
<dbReference type="AlphaFoldDB" id="A0A2M9G347"/>
<dbReference type="GO" id="GO:0006310">
    <property type="term" value="P:DNA recombination"/>
    <property type="evidence" value="ECO:0007669"/>
    <property type="project" value="UniProtKB-KW"/>
</dbReference>
<comment type="subunit">
    <text evidence="2">Homodimer. Interacts with LigD.</text>
</comment>
<dbReference type="Gene3D" id="2.40.290.10">
    <property type="match status" value="1"/>
</dbReference>
<comment type="caution">
    <text evidence="5">The sequence shown here is derived from an EMBL/GenBank/DDBJ whole genome shotgun (WGS) entry which is preliminary data.</text>
</comment>
<feature type="domain" description="Ku" evidence="4">
    <location>
        <begin position="52"/>
        <end position="187"/>
    </location>
</feature>
<feature type="compositionally biased region" description="Basic and acidic residues" evidence="3">
    <location>
        <begin position="252"/>
        <end position="262"/>
    </location>
</feature>
<proteinExistence type="inferred from homology"/>
<evidence type="ECO:0000313" key="5">
    <source>
        <dbReference type="EMBL" id="PJK30142.1"/>
    </source>
</evidence>
<evidence type="ECO:0000256" key="2">
    <source>
        <dbReference type="HAMAP-Rule" id="MF_01875"/>
    </source>
</evidence>
<keyword evidence="6" id="KW-1185">Reference proteome</keyword>
<dbReference type="HAMAP" id="MF_01875">
    <property type="entry name" value="Prokaryotic_Ku"/>
    <property type="match status" value="1"/>
</dbReference>
<dbReference type="SUPFAM" id="SSF100939">
    <property type="entry name" value="SPOC domain-like"/>
    <property type="match status" value="1"/>
</dbReference>
<evidence type="ECO:0000256" key="1">
    <source>
        <dbReference type="ARBA" id="ARBA00023125"/>
    </source>
</evidence>
<sequence>MRAYWKGHIRLSLVTVGVELYSAVERSGRLTLHQIHKPSGKRVRHEKVVPGIGPVDADDIVKGFAVDGDEYVLIEPEELDALKLETRRTIELVQFVDAPEIDPRYFEKPYYVVPADDEVAQEGFSVIRDALRKAGKVGLGQMAARGRDYVVAVKPCGDGLLLETLRYADEIRRSDRVFADIPDRKLDKEMLDLAGELIERKSAPFEPENFRSQYAEAMRELIEEKRSSGKVVAGSGERRRGKDGDNVVDLMDALKKSVDKGKKSGGGKRQTSGRGGRKKAAG</sequence>
<reference evidence="5 6" key="1">
    <citation type="submission" date="2017-11" db="EMBL/GenBank/DDBJ databases">
        <title>Draft genome sequence of Rhizobiales bacterium SY3-13.</title>
        <authorList>
            <person name="Sun C."/>
        </authorList>
    </citation>
    <scope>NUCLEOTIDE SEQUENCE [LARGE SCALE GENOMIC DNA]</scope>
    <source>
        <strain evidence="5 6">SY3-13</strain>
    </source>
</reference>
<comment type="similarity">
    <text evidence="2">Belongs to the prokaryotic Ku family.</text>
</comment>
<evidence type="ECO:0000259" key="4">
    <source>
        <dbReference type="SMART" id="SM00559"/>
    </source>
</evidence>
<organism evidence="5 6">
    <name type="scientific">Minwuia thermotolerans</name>
    <dbReference type="NCBI Taxonomy" id="2056226"/>
    <lineage>
        <taxon>Bacteria</taxon>
        <taxon>Pseudomonadati</taxon>
        <taxon>Pseudomonadota</taxon>
        <taxon>Alphaproteobacteria</taxon>
        <taxon>Minwuiales</taxon>
        <taxon>Minwuiaceae</taxon>
        <taxon>Minwuia</taxon>
    </lineage>
</organism>
<name>A0A2M9G347_9PROT</name>